<dbReference type="EMBL" id="AE017344">
    <property type="protein sequence ID" value="ALO60537.1"/>
    <property type="molecule type" value="Genomic_DNA"/>
</dbReference>
<dbReference type="VEuPathDB" id="FungiDB:CND04015"/>
<dbReference type="PaxDb" id="214684-A0A0S2LIS3"/>
<evidence type="ECO:0000313" key="3">
    <source>
        <dbReference type="Proteomes" id="UP000002149"/>
    </source>
</evidence>
<evidence type="ECO:0000256" key="1">
    <source>
        <dbReference type="SAM" id="SignalP"/>
    </source>
</evidence>
<accession>A0A0S2LIS3</accession>
<feature type="chain" id="PRO_5006602097" description="Secreted protein" evidence="1">
    <location>
        <begin position="26"/>
        <end position="100"/>
    </location>
</feature>
<feature type="signal peptide" evidence="1">
    <location>
        <begin position="1"/>
        <end position="25"/>
    </location>
</feature>
<dbReference type="InParanoid" id="A0A0S2LIS3"/>
<sequence length="100" mass="11305">MNSHQTQLLRRLHCILLHFTHWVYTQLCRNYKSDIQLLCVSLVYLGQASFRRTTGVNDEGMGICASTESSVYNGGPSQCTGAYGTMPDKMNECQKRVIMP</sequence>
<gene>
    <name evidence="2" type="ordered locus">CND04015</name>
</gene>
<keyword evidence="1" id="KW-0732">Signal</keyword>
<organism evidence="2 3">
    <name type="scientific">Cryptococcus deneoformans (strain JEC21 / ATCC MYA-565)</name>
    <name type="common">Cryptococcus neoformans var. neoformans serotype D</name>
    <dbReference type="NCBI Taxonomy" id="214684"/>
    <lineage>
        <taxon>Eukaryota</taxon>
        <taxon>Fungi</taxon>
        <taxon>Dikarya</taxon>
        <taxon>Basidiomycota</taxon>
        <taxon>Agaricomycotina</taxon>
        <taxon>Tremellomycetes</taxon>
        <taxon>Tremellales</taxon>
        <taxon>Cryptococcaceae</taxon>
        <taxon>Cryptococcus</taxon>
        <taxon>Cryptococcus neoformans species complex</taxon>
    </lineage>
</organism>
<evidence type="ECO:0000313" key="2">
    <source>
        <dbReference type="EMBL" id="ALO60537.1"/>
    </source>
</evidence>
<dbReference type="GeneID" id="36392836"/>
<name>A0A0S2LIS3_CRYD1</name>
<dbReference type="AlphaFoldDB" id="A0A0S2LIS3"/>
<evidence type="ECO:0008006" key="4">
    <source>
        <dbReference type="Google" id="ProtNLM"/>
    </source>
</evidence>
<protein>
    <recommendedName>
        <fullName evidence="4">Secreted protein</fullName>
    </recommendedName>
</protein>
<dbReference type="Proteomes" id="UP000002149">
    <property type="component" value="Chromosome 4"/>
</dbReference>
<reference evidence="2 3" key="1">
    <citation type="journal article" date="2005" name="Science">
        <title>The genome of the basidiomycetous yeast and human pathogen Cryptococcus neoformans.</title>
        <authorList>
            <person name="Loftus B.J."/>
            <person name="Fung E."/>
            <person name="Roncaglia P."/>
            <person name="Rowley D."/>
            <person name="Amedeo P."/>
            <person name="Bruno D."/>
            <person name="Vamathevan J."/>
            <person name="Miranda M."/>
            <person name="Anderson I.J."/>
            <person name="Fraser J.A."/>
            <person name="Allen J.E."/>
            <person name="Bosdet I.E."/>
            <person name="Brent M.R."/>
            <person name="Chiu R."/>
            <person name="Doering T.L."/>
            <person name="Donlin M.J."/>
            <person name="D'Souza C.A."/>
            <person name="Fox D.S."/>
            <person name="Grinberg V."/>
            <person name="Fu J."/>
            <person name="Fukushima M."/>
            <person name="Haas B.J."/>
            <person name="Huang J.C."/>
            <person name="Janbon G."/>
            <person name="Jones S.J."/>
            <person name="Koo H.L."/>
            <person name="Krzywinski M.I."/>
            <person name="Kwon-Chung J.K."/>
            <person name="Lengeler K.B."/>
            <person name="Maiti R."/>
            <person name="Marra M.A."/>
            <person name="Marra R.E."/>
            <person name="Mathewson C.A."/>
            <person name="Mitchell T.G."/>
            <person name="Pertea M."/>
            <person name="Riggs F.R."/>
            <person name="Salzberg S.L."/>
            <person name="Schein J.E."/>
            <person name="Shvartsbeyn A."/>
            <person name="Shin H."/>
            <person name="Shumway M."/>
            <person name="Specht C.A."/>
            <person name="Suh B.B."/>
            <person name="Tenney A."/>
            <person name="Utterback T.R."/>
            <person name="Wickes B.L."/>
            <person name="Wortman J.R."/>
            <person name="Wye N.H."/>
            <person name="Kronstad J.W."/>
            <person name="Lodge J.K."/>
            <person name="Heitman J."/>
            <person name="Davis R.W."/>
            <person name="Fraser C.M."/>
            <person name="Hyman R.W."/>
        </authorList>
    </citation>
    <scope>NUCLEOTIDE SEQUENCE [LARGE SCALE GENOMIC DNA]</scope>
    <source>
        <strain evidence="3">JEC21 / ATCC MYA-565</strain>
    </source>
</reference>
<dbReference type="KEGG" id="cne:CND04015"/>
<keyword evidence="3" id="KW-1185">Reference proteome</keyword>
<dbReference type="RefSeq" id="XP_024514348.1">
    <property type="nucleotide sequence ID" value="XM_024658495.1"/>
</dbReference>
<proteinExistence type="predicted"/>